<sequence>MFLHSRVNQCYSHFNQSVFSNERPITSRNCWVALAPKGKVRSTSSLGLGCDNSFRLEVLRWIILSDFKNIFLSFGESFFQCSDCPS</sequence>
<accession>A0A8J8T5F9</accession>
<proteinExistence type="predicted"/>
<protein>
    <submittedName>
        <fullName evidence="1">Uncharacterized protein</fullName>
    </submittedName>
</protein>
<comment type="caution">
    <text evidence="1">The sequence shown here is derived from an EMBL/GenBank/DDBJ whole genome shotgun (WGS) entry which is preliminary data.</text>
</comment>
<evidence type="ECO:0000313" key="2">
    <source>
        <dbReference type="Proteomes" id="UP000785679"/>
    </source>
</evidence>
<keyword evidence="2" id="KW-1185">Reference proteome</keyword>
<dbReference type="AlphaFoldDB" id="A0A8J8T5F9"/>
<dbReference type="EMBL" id="RRYP01005417">
    <property type="protein sequence ID" value="TNV82053.1"/>
    <property type="molecule type" value="Genomic_DNA"/>
</dbReference>
<gene>
    <name evidence="1" type="ORF">FGO68_gene3424</name>
</gene>
<reference evidence="1" key="1">
    <citation type="submission" date="2019-06" db="EMBL/GenBank/DDBJ databases">
        <authorList>
            <person name="Zheng W."/>
        </authorList>
    </citation>
    <scope>NUCLEOTIDE SEQUENCE</scope>
    <source>
        <strain evidence="1">QDHG01</strain>
    </source>
</reference>
<dbReference type="Proteomes" id="UP000785679">
    <property type="component" value="Unassembled WGS sequence"/>
</dbReference>
<organism evidence="1 2">
    <name type="scientific">Halteria grandinella</name>
    <dbReference type="NCBI Taxonomy" id="5974"/>
    <lineage>
        <taxon>Eukaryota</taxon>
        <taxon>Sar</taxon>
        <taxon>Alveolata</taxon>
        <taxon>Ciliophora</taxon>
        <taxon>Intramacronucleata</taxon>
        <taxon>Spirotrichea</taxon>
        <taxon>Stichotrichia</taxon>
        <taxon>Sporadotrichida</taxon>
        <taxon>Halteriidae</taxon>
        <taxon>Halteria</taxon>
    </lineage>
</organism>
<evidence type="ECO:0000313" key="1">
    <source>
        <dbReference type="EMBL" id="TNV82053.1"/>
    </source>
</evidence>
<name>A0A8J8T5F9_HALGN</name>